<protein>
    <submittedName>
        <fullName evidence="2">Uncharacterized protein</fullName>
    </submittedName>
</protein>
<feature type="compositionally biased region" description="Low complexity" evidence="1">
    <location>
        <begin position="481"/>
        <end position="502"/>
    </location>
</feature>
<proteinExistence type="predicted"/>
<evidence type="ECO:0000256" key="1">
    <source>
        <dbReference type="SAM" id="MobiDB-lite"/>
    </source>
</evidence>
<feature type="compositionally biased region" description="Low complexity" evidence="1">
    <location>
        <begin position="540"/>
        <end position="567"/>
    </location>
</feature>
<feature type="compositionally biased region" description="Polar residues" evidence="1">
    <location>
        <begin position="396"/>
        <end position="411"/>
    </location>
</feature>
<sequence>MAPLIIPEGGLCLLRAEGPGQPSPDAPKKRSQIMRLNLAQNTLDDLIDGLRKGQKARVRLGKHPSLYIGSRSQPFYSYPESHRSELYVSPPGTKDNLYFSGVLSHSLEVQRAKEDTAATDEALANLEQSLSAFRQGKESKKTPMITTDQMRALGAGDNRTATGREAASLARMSTSKADIEKERFFKKTAGRSSPASPAFLASRSPAITPTSAPVAQDKEKMRLEALRVPLIHLLAIRPVSVKFLAQKTRSSQEDCLALVRKYGTENRLNREKYDLKDKAYKDLDVWKFPYPSEDERQEAIDNAISAFDRMRISKQDKLWQMLLPKHERGKGKILSRLNLRTGPPPKSVTPRIHIHPSGEPSKEPSKEGYGSTGNESEPATNGMLTPNTPDIDAATNKRTGTSGAKKQSVATTKRAPVKPKTTTIAGKVTKKTDKATDKKAAAKSDAKFKSAEFVVDSDDDVEMADVNGTQSTASKPAHARQSSSDSQQTKQSIAVKPSVPTPKDVKKPTKVKTQASKTTPPSNQRRTANHNPPQKPPPLASSSPTNTSNLNNIPRSSNANHSSSSSSPLILQLPRQRAGSGTSVAVASQPKRVQKAQTVSNPLKRKANDDAEAAPRINGKGPTLGLGISQADVRIVQHKRRRQSTMSSGDSTSGGSTPPISLIVLRQRLREKSRQFKEYYSKYRALHEELTNHPTPPEQQLQKLERQHIRLQKMKQEIWDEDRRLRMG</sequence>
<feature type="compositionally biased region" description="Basic and acidic residues" evidence="1">
    <location>
        <begin position="430"/>
        <end position="450"/>
    </location>
</feature>
<feature type="compositionally biased region" description="Polar residues" evidence="1">
    <location>
        <begin position="514"/>
        <end position="532"/>
    </location>
</feature>
<keyword evidence="3" id="KW-1185">Reference proteome</keyword>
<name>A0AAF0DFK2_9EURO</name>
<dbReference type="Proteomes" id="UP001219355">
    <property type="component" value="Chromosome 2"/>
</dbReference>
<dbReference type="AlphaFoldDB" id="A0AAF0DFK2"/>
<evidence type="ECO:0000313" key="3">
    <source>
        <dbReference type="Proteomes" id="UP001219355"/>
    </source>
</evidence>
<feature type="region of interest" description="Disordered" evidence="1">
    <location>
        <begin position="333"/>
        <end position="626"/>
    </location>
</feature>
<organism evidence="2 3">
    <name type="scientific">Emydomyces testavorans</name>
    <dbReference type="NCBI Taxonomy" id="2070801"/>
    <lineage>
        <taxon>Eukaryota</taxon>
        <taxon>Fungi</taxon>
        <taxon>Dikarya</taxon>
        <taxon>Ascomycota</taxon>
        <taxon>Pezizomycotina</taxon>
        <taxon>Eurotiomycetes</taxon>
        <taxon>Eurotiomycetidae</taxon>
        <taxon>Onygenales</taxon>
        <taxon>Nannizziopsiaceae</taxon>
        <taxon>Emydomyces</taxon>
    </lineage>
</organism>
<gene>
    <name evidence="2" type="ORF">PRK78_003112</name>
</gene>
<feature type="compositionally biased region" description="Low complexity" evidence="1">
    <location>
        <begin position="644"/>
        <end position="657"/>
    </location>
</feature>
<feature type="region of interest" description="Disordered" evidence="1">
    <location>
        <begin position="639"/>
        <end position="659"/>
    </location>
</feature>
<reference evidence="2" key="1">
    <citation type="submission" date="2023-03" db="EMBL/GenBank/DDBJ databases">
        <title>Emydomyces testavorans Genome Sequence.</title>
        <authorList>
            <person name="Hoyer L."/>
        </authorList>
    </citation>
    <scope>NUCLEOTIDE SEQUENCE</scope>
    <source>
        <strain evidence="2">16-2883</strain>
    </source>
</reference>
<dbReference type="EMBL" id="CP120628">
    <property type="protein sequence ID" value="WEW57645.1"/>
    <property type="molecule type" value="Genomic_DNA"/>
</dbReference>
<accession>A0AAF0DFK2</accession>
<evidence type="ECO:0000313" key="2">
    <source>
        <dbReference type="EMBL" id="WEW57645.1"/>
    </source>
</evidence>
<feature type="compositionally biased region" description="Polar residues" evidence="1">
    <location>
        <begin position="372"/>
        <end position="388"/>
    </location>
</feature>